<reference evidence="1 2" key="1">
    <citation type="submission" date="2024-02" db="EMBL/GenBank/DDBJ databases">
        <title>A chromosome-level genome assembly of Drosophila madeirensis, a fruit fly species endemic to Madeira island.</title>
        <authorList>
            <person name="Tomihara K."/>
            <person name="Llopart A."/>
            <person name="Yamamoto D."/>
        </authorList>
    </citation>
    <scope>NUCLEOTIDE SEQUENCE [LARGE SCALE GENOMIC DNA]</scope>
    <source>
        <strain evidence="1 2">RF1</strain>
    </source>
</reference>
<dbReference type="EMBL" id="AP029263">
    <property type="protein sequence ID" value="BFF91811.1"/>
    <property type="molecule type" value="Genomic_DNA"/>
</dbReference>
<keyword evidence="2" id="KW-1185">Reference proteome</keyword>
<proteinExistence type="predicted"/>
<dbReference type="Proteomes" id="UP001500889">
    <property type="component" value="Chromosome O"/>
</dbReference>
<organism evidence="1 2">
    <name type="scientific">Drosophila madeirensis</name>
    <name type="common">Fruit fly</name>
    <dbReference type="NCBI Taxonomy" id="30013"/>
    <lineage>
        <taxon>Eukaryota</taxon>
        <taxon>Metazoa</taxon>
        <taxon>Ecdysozoa</taxon>
        <taxon>Arthropoda</taxon>
        <taxon>Hexapoda</taxon>
        <taxon>Insecta</taxon>
        <taxon>Pterygota</taxon>
        <taxon>Neoptera</taxon>
        <taxon>Endopterygota</taxon>
        <taxon>Diptera</taxon>
        <taxon>Brachycera</taxon>
        <taxon>Muscomorpha</taxon>
        <taxon>Ephydroidea</taxon>
        <taxon>Drosophilidae</taxon>
        <taxon>Drosophila</taxon>
        <taxon>Sophophora</taxon>
    </lineage>
</organism>
<gene>
    <name evidence="1" type="ORF">DMAD_10017</name>
</gene>
<sequence length="299" mass="33755">MAERTLQMVFKPIITYDMVVHHLPCEREDKIRLPDVWDDGKGLPGASVKDEKKDIEQENGQAEVKSEVISELEVVVAEEVKYAWNSPCMMIIFEDGDLNSALHHLVGSLQNPFALDAVATVLVQENIVEELCNRIVDLLQPLDPRVANHPNYLRTLSKLSLLKAKIVAGNPDNVPANASPMIVRDVPHHYLGAGPTGIITMHIFRTPLEASLVYHKESLPIASVSIWNERVSSMYDMVAVINVDTFKINCFDVDMEPIKRTFECRRHSAHMSRGYHYESLMLNEQRKIVIFPVGSIYAN</sequence>
<evidence type="ECO:0000313" key="2">
    <source>
        <dbReference type="Proteomes" id="UP001500889"/>
    </source>
</evidence>
<protein>
    <submittedName>
        <fullName evidence="1">Uncharacterized protein</fullName>
    </submittedName>
</protein>
<dbReference type="InterPro" id="IPR016161">
    <property type="entry name" value="Ald_DH/histidinol_DH"/>
</dbReference>
<accession>A0AAU9EXU6</accession>
<name>A0AAU9EXU6_DROMD</name>
<dbReference type="SUPFAM" id="SSF53720">
    <property type="entry name" value="ALDH-like"/>
    <property type="match status" value="1"/>
</dbReference>
<dbReference type="Pfam" id="PF07368">
    <property type="entry name" value="DUF1487"/>
    <property type="match status" value="1"/>
</dbReference>
<dbReference type="PANTHER" id="PTHR21644">
    <property type="entry name" value="AT02555P-RELATED"/>
    <property type="match status" value="1"/>
</dbReference>
<dbReference type="InterPro" id="IPR009961">
    <property type="entry name" value="DUF1487"/>
</dbReference>
<dbReference type="AlphaFoldDB" id="A0AAU9EXU6"/>
<dbReference type="PANTHER" id="PTHR21644:SF0">
    <property type="entry name" value="AT02555P-RELATED"/>
    <property type="match status" value="1"/>
</dbReference>
<evidence type="ECO:0000313" key="1">
    <source>
        <dbReference type="EMBL" id="BFF91811.1"/>
    </source>
</evidence>
<dbReference type="GO" id="GO:0016491">
    <property type="term" value="F:oxidoreductase activity"/>
    <property type="evidence" value="ECO:0007669"/>
    <property type="project" value="InterPro"/>
</dbReference>